<keyword evidence="7" id="KW-1185">Reference proteome</keyword>
<evidence type="ECO:0000259" key="5">
    <source>
        <dbReference type="PROSITE" id="PS51186"/>
    </source>
</evidence>
<dbReference type="PANTHER" id="PTHR43420">
    <property type="entry name" value="ACETYLTRANSFERASE"/>
    <property type="match status" value="1"/>
</dbReference>
<keyword evidence="3" id="KW-0808">Transferase</keyword>
<evidence type="ECO:0000256" key="3">
    <source>
        <dbReference type="ARBA" id="ARBA00022679"/>
    </source>
</evidence>
<dbReference type="SUPFAM" id="SSF55729">
    <property type="entry name" value="Acyl-CoA N-acyltransferases (Nat)"/>
    <property type="match status" value="1"/>
</dbReference>
<reference evidence="6 7" key="1">
    <citation type="submission" date="2019-07" db="EMBL/GenBank/DDBJ databases">
        <title>Whole genome shotgun sequence of Reyranella soli NBRC 108950.</title>
        <authorList>
            <person name="Hosoyama A."/>
            <person name="Uohara A."/>
            <person name="Ohji S."/>
            <person name="Ichikawa N."/>
        </authorList>
    </citation>
    <scope>NUCLEOTIDE SEQUENCE [LARGE SCALE GENOMIC DNA]</scope>
    <source>
        <strain evidence="6 7">NBRC 108950</strain>
    </source>
</reference>
<sequence>MTDHFAIAPLGALDLDRAAALHAESFTPFGERIWTRQDLAELVALPGVAGLLLQVDGHDAGFAVCQVATDEAELLTLAVRPAHRRQGGGRRLLAAIIDHVRKRGARALFLEVGVDNPAARSLYESQGFRAVGERRAYYQRGQAPPADGLVMRLNLI</sequence>
<dbReference type="AlphaFoldDB" id="A0A512NMW8"/>
<dbReference type="InterPro" id="IPR006464">
    <property type="entry name" value="AcTrfase_RimI/Ard1"/>
</dbReference>
<comment type="caution">
    <text evidence="6">The sequence shown here is derived from an EMBL/GenBank/DDBJ whole genome shotgun (WGS) entry which is preliminary data.</text>
</comment>
<evidence type="ECO:0000256" key="2">
    <source>
        <dbReference type="ARBA" id="ARBA00022490"/>
    </source>
</evidence>
<dbReference type="InterPro" id="IPR000182">
    <property type="entry name" value="GNAT_dom"/>
</dbReference>
<dbReference type="CDD" id="cd04301">
    <property type="entry name" value="NAT_SF"/>
    <property type="match status" value="1"/>
</dbReference>
<gene>
    <name evidence="6" type="ORF">RSO01_74630</name>
</gene>
<dbReference type="RefSeq" id="WP_147155644.1">
    <property type="nucleotide sequence ID" value="NZ_BKAJ01000157.1"/>
</dbReference>
<dbReference type="Proteomes" id="UP000321058">
    <property type="component" value="Unassembled WGS sequence"/>
</dbReference>
<keyword evidence="2" id="KW-0963">Cytoplasm</keyword>
<protein>
    <recommendedName>
        <fullName evidence="5">N-acetyltransferase domain-containing protein</fullName>
    </recommendedName>
</protein>
<dbReference type="InterPro" id="IPR016181">
    <property type="entry name" value="Acyl_CoA_acyltransferase"/>
</dbReference>
<dbReference type="PROSITE" id="PS51186">
    <property type="entry name" value="GNAT"/>
    <property type="match status" value="1"/>
</dbReference>
<evidence type="ECO:0000313" key="6">
    <source>
        <dbReference type="EMBL" id="GEP60297.1"/>
    </source>
</evidence>
<feature type="domain" description="N-acetyltransferase" evidence="5">
    <location>
        <begin position="5"/>
        <end position="156"/>
    </location>
</feature>
<dbReference type="PANTHER" id="PTHR43420:SF44">
    <property type="entry name" value="ACETYLTRANSFERASE YPEA"/>
    <property type="match status" value="1"/>
</dbReference>
<evidence type="ECO:0000313" key="7">
    <source>
        <dbReference type="Proteomes" id="UP000321058"/>
    </source>
</evidence>
<accession>A0A512NMW8</accession>
<dbReference type="NCBIfam" id="TIGR01575">
    <property type="entry name" value="rimI"/>
    <property type="match status" value="1"/>
</dbReference>
<comment type="similarity">
    <text evidence="1">Belongs to the acetyltransferase family. RimI subfamily.</text>
</comment>
<dbReference type="GO" id="GO:0008080">
    <property type="term" value="F:N-acetyltransferase activity"/>
    <property type="evidence" value="ECO:0007669"/>
    <property type="project" value="InterPro"/>
</dbReference>
<dbReference type="Gene3D" id="3.40.630.30">
    <property type="match status" value="1"/>
</dbReference>
<dbReference type="OrthoDB" id="9804026at2"/>
<name>A0A512NMW8_9HYPH</name>
<organism evidence="6 7">
    <name type="scientific">Reyranella soli</name>
    <dbReference type="NCBI Taxonomy" id="1230389"/>
    <lineage>
        <taxon>Bacteria</taxon>
        <taxon>Pseudomonadati</taxon>
        <taxon>Pseudomonadota</taxon>
        <taxon>Alphaproteobacteria</taxon>
        <taxon>Hyphomicrobiales</taxon>
        <taxon>Reyranellaceae</taxon>
        <taxon>Reyranella</taxon>
    </lineage>
</organism>
<keyword evidence="4" id="KW-0012">Acyltransferase</keyword>
<dbReference type="InterPro" id="IPR050680">
    <property type="entry name" value="YpeA/RimI_acetyltransf"/>
</dbReference>
<proteinExistence type="inferred from homology"/>
<dbReference type="Pfam" id="PF00583">
    <property type="entry name" value="Acetyltransf_1"/>
    <property type="match status" value="1"/>
</dbReference>
<evidence type="ECO:0000256" key="1">
    <source>
        <dbReference type="ARBA" id="ARBA00005395"/>
    </source>
</evidence>
<evidence type="ECO:0000256" key="4">
    <source>
        <dbReference type="ARBA" id="ARBA00023315"/>
    </source>
</evidence>
<dbReference type="EMBL" id="BKAJ01000157">
    <property type="protein sequence ID" value="GEP60297.1"/>
    <property type="molecule type" value="Genomic_DNA"/>
</dbReference>